<dbReference type="EMBL" id="SNUX01000003">
    <property type="protein sequence ID" value="TES48052.1"/>
    <property type="molecule type" value="Genomic_DNA"/>
</dbReference>
<evidence type="ECO:0000313" key="3">
    <source>
        <dbReference type="Proteomes" id="UP000298210"/>
    </source>
</evidence>
<dbReference type="RefSeq" id="WP_134259336.1">
    <property type="nucleotide sequence ID" value="NZ_LDIM01000014.1"/>
</dbReference>
<organism evidence="2 3">
    <name type="scientific">Shouchella lehensis</name>
    <dbReference type="NCBI Taxonomy" id="300825"/>
    <lineage>
        <taxon>Bacteria</taxon>
        <taxon>Bacillati</taxon>
        <taxon>Bacillota</taxon>
        <taxon>Bacilli</taxon>
        <taxon>Bacillales</taxon>
        <taxon>Bacillaceae</taxon>
        <taxon>Shouchella</taxon>
    </lineage>
</organism>
<dbReference type="InterPro" id="IPR001387">
    <property type="entry name" value="Cro/C1-type_HTH"/>
</dbReference>
<dbReference type="AlphaFoldDB" id="A0A4Y7WIE2"/>
<evidence type="ECO:0000313" key="2">
    <source>
        <dbReference type="EMBL" id="TES48052.1"/>
    </source>
</evidence>
<name>A0A4Y7WIE2_9BACI</name>
<accession>A0A4Y7WIE2</accession>
<dbReference type="SUPFAM" id="SSF47413">
    <property type="entry name" value="lambda repressor-like DNA-binding domains"/>
    <property type="match status" value="1"/>
</dbReference>
<protein>
    <submittedName>
        <fullName evidence="2">XRE family transcriptional regulator</fullName>
    </submittedName>
</protein>
<feature type="domain" description="HTH cro/C1-type" evidence="1">
    <location>
        <begin position="6"/>
        <end position="65"/>
    </location>
</feature>
<sequence length="84" mass="9746">MKLRHNLREHMARKRVRSIKELSQITGLNYTKLIKFNNYSQNKIDPDLIVPLCEFFGCKLGDFIYVYEGSDGTNDGFPKNSKCS</sequence>
<comment type="caution">
    <text evidence="2">The sequence shown here is derived from an EMBL/GenBank/DDBJ whole genome shotgun (WGS) entry which is preliminary data.</text>
</comment>
<evidence type="ECO:0000259" key="1">
    <source>
        <dbReference type="Pfam" id="PF13443"/>
    </source>
</evidence>
<dbReference type="InterPro" id="IPR010982">
    <property type="entry name" value="Lambda_DNA-bd_dom_sf"/>
</dbReference>
<reference evidence="2 3" key="1">
    <citation type="submission" date="2019-03" db="EMBL/GenBank/DDBJ databases">
        <authorList>
            <person name="Liu G."/>
        </authorList>
    </citation>
    <scope>NUCLEOTIDE SEQUENCE [LARGE SCALE GENOMIC DNA]</scope>
    <source>
        <strain evidence="2 3">DSM 19099</strain>
    </source>
</reference>
<dbReference type="PROSITE" id="PS50096">
    <property type="entry name" value="IQ"/>
    <property type="match status" value="1"/>
</dbReference>
<dbReference type="GO" id="GO:0003677">
    <property type="term" value="F:DNA binding"/>
    <property type="evidence" value="ECO:0007669"/>
    <property type="project" value="InterPro"/>
</dbReference>
<dbReference type="Pfam" id="PF13443">
    <property type="entry name" value="HTH_26"/>
    <property type="match status" value="1"/>
</dbReference>
<gene>
    <name evidence="2" type="ORF">E2L03_13030</name>
</gene>
<dbReference type="Proteomes" id="UP000298210">
    <property type="component" value="Unassembled WGS sequence"/>
</dbReference>
<proteinExistence type="predicted"/>